<keyword evidence="1" id="KW-0472">Membrane</keyword>
<reference evidence="2" key="1">
    <citation type="submission" date="2015-09" db="EMBL/GenBank/DDBJ databases">
        <title>De novo assembly of Pectinophora gossypiella (Pink Bollworm) gut transcriptome.</title>
        <authorList>
            <person name="Tassone E.E."/>
        </authorList>
    </citation>
    <scope>NUCLEOTIDE SEQUENCE</scope>
</reference>
<evidence type="ECO:0000256" key="1">
    <source>
        <dbReference type="SAM" id="Phobius"/>
    </source>
</evidence>
<organism evidence="2">
    <name type="scientific">Pectinophora gossypiella</name>
    <name type="common">Cotton pink bollworm</name>
    <name type="synonym">Depressaria gossypiella</name>
    <dbReference type="NCBI Taxonomy" id="13191"/>
    <lineage>
        <taxon>Eukaryota</taxon>
        <taxon>Metazoa</taxon>
        <taxon>Ecdysozoa</taxon>
        <taxon>Arthropoda</taxon>
        <taxon>Hexapoda</taxon>
        <taxon>Insecta</taxon>
        <taxon>Pterygota</taxon>
        <taxon>Neoptera</taxon>
        <taxon>Endopterygota</taxon>
        <taxon>Lepidoptera</taxon>
        <taxon>Glossata</taxon>
        <taxon>Ditrysia</taxon>
        <taxon>Gelechioidea</taxon>
        <taxon>Gelechiidae</taxon>
        <taxon>Apatetrinae</taxon>
        <taxon>Pectinophora</taxon>
    </lineage>
</organism>
<gene>
    <name evidence="2" type="ORF">g.7842</name>
</gene>
<dbReference type="EMBL" id="GDQN01006740">
    <property type="protein sequence ID" value="JAT84314.1"/>
    <property type="molecule type" value="Transcribed_RNA"/>
</dbReference>
<feature type="non-terminal residue" evidence="2">
    <location>
        <position position="1"/>
    </location>
</feature>
<dbReference type="AlphaFoldDB" id="A0A1E1WBF3"/>
<keyword evidence="1" id="KW-0812">Transmembrane</keyword>
<feature type="non-terminal residue" evidence="2">
    <location>
        <position position="183"/>
    </location>
</feature>
<proteinExistence type="predicted"/>
<protein>
    <submittedName>
        <fullName evidence="2">Uncharacterized protein</fullName>
    </submittedName>
</protein>
<sequence length="183" mass="21662">TSLPRAPSTATVHTFYNPPFFQLTLWHSTNTICCKICVSSLYTAEAAQVFISSFLPLCDEIRVCNLLVKTVLIQFSADRLPSVKQVIDITRLLMMNLEYRPQRFLLTFPFMRLCFGFAHFLFQFFQSWFNQFPPLWWRFTTATYFRHSIEWIPITKLDKFYEIFTITVKIPHCNKCETKQQTS</sequence>
<feature type="transmembrane region" description="Helical" evidence="1">
    <location>
        <begin position="104"/>
        <end position="125"/>
    </location>
</feature>
<name>A0A1E1WBF3_PECGO</name>
<keyword evidence="1" id="KW-1133">Transmembrane helix</keyword>
<accession>A0A1E1WBF3</accession>
<evidence type="ECO:0000313" key="2">
    <source>
        <dbReference type="EMBL" id="JAT84314.1"/>
    </source>
</evidence>